<comment type="caution">
    <text evidence="1">The sequence shown here is derived from an EMBL/GenBank/DDBJ whole genome shotgun (WGS) entry which is preliminary data.</text>
</comment>
<name>A0A317C4H7_9GAMM</name>
<dbReference type="InterPro" id="IPR021799">
    <property type="entry name" value="PIN-like_prokaryotic"/>
</dbReference>
<dbReference type="Proteomes" id="UP000245506">
    <property type="component" value="Unassembled WGS sequence"/>
</dbReference>
<dbReference type="RefSeq" id="WP_109826625.1">
    <property type="nucleotide sequence ID" value="NZ_QGKL01000043.1"/>
</dbReference>
<keyword evidence="2" id="KW-1185">Reference proteome</keyword>
<evidence type="ECO:0000313" key="2">
    <source>
        <dbReference type="Proteomes" id="UP000245506"/>
    </source>
</evidence>
<evidence type="ECO:0000313" key="1">
    <source>
        <dbReference type="EMBL" id="PWQ93101.1"/>
    </source>
</evidence>
<dbReference type="CDD" id="cd18685">
    <property type="entry name" value="PIN_VapC-like"/>
    <property type="match status" value="1"/>
</dbReference>
<proteinExistence type="predicted"/>
<dbReference type="Pfam" id="PF11848">
    <property type="entry name" value="DUF3368"/>
    <property type="match status" value="1"/>
</dbReference>
<accession>A0A317C4H7</accession>
<dbReference type="EMBL" id="QGKL01000043">
    <property type="protein sequence ID" value="PWQ93101.1"/>
    <property type="molecule type" value="Genomic_DNA"/>
</dbReference>
<organism evidence="1 2">
    <name type="scientific">Leucothrix arctica</name>
    <dbReference type="NCBI Taxonomy" id="1481894"/>
    <lineage>
        <taxon>Bacteria</taxon>
        <taxon>Pseudomonadati</taxon>
        <taxon>Pseudomonadota</taxon>
        <taxon>Gammaproteobacteria</taxon>
        <taxon>Thiotrichales</taxon>
        <taxon>Thiotrichaceae</taxon>
        <taxon>Leucothrix</taxon>
    </lineage>
</organism>
<dbReference type="InterPro" id="IPR029060">
    <property type="entry name" value="PIN-like_dom_sf"/>
</dbReference>
<sequence length="160" mass="18016">MQLLVSDANILIDLEEGGLLTAFFDLPYEFTVPDILFYEELEEQHVHLLEMGLAVRELNSETMSYAFTLTQKASGPSRNDCFAIALAKQEQCPLLSGDKALRKLAKKELVATNGSIWVVSRLIEEQLITVAEARVSYEKMKAAGRRLPWKIAEEELAKIE</sequence>
<reference evidence="1 2" key="1">
    <citation type="submission" date="2018-05" db="EMBL/GenBank/DDBJ databases">
        <title>Leucothrix arctica sp. nov., isolated from Arctic seawater.</title>
        <authorList>
            <person name="Choi A."/>
            <person name="Baek K."/>
        </authorList>
    </citation>
    <scope>NUCLEOTIDE SEQUENCE [LARGE SCALE GENOMIC DNA]</scope>
    <source>
        <strain evidence="1 2">IMCC9719</strain>
    </source>
</reference>
<dbReference type="AlphaFoldDB" id="A0A317C4H7"/>
<protein>
    <submittedName>
        <fullName evidence="1">DUF3368 domain-containing protein</fullName>
    </submittedName>
</protein>
<dbReference type="SUPFAM" id="SSF88723">
    <property type="entry name" value="PIN domain-like"/>
    <property type="match status" value="1"/>
</dbReference>
<dbReference type="OrthoDB" id="7359859at2"/>
<gene>
    <name evidence="1" type="ORF">DKT75_20645</name>
</gene>